<dbReference type="AlphaFoldDB" id="A0AAN7GUF0"/>
<evidence type="ECO:0008006" key="4">
    <source>
        <dbReference type="Google" id="ProtNLM"/>
    </source>
</evidence>
<protein>
    <recommendedName>
        <fullName evidence="4">Enhancer of rudimentary homolog</fullName>
    </recommendedName>
</protein>
<dbReference type="Pfam" id="PF01133">
    <property type="entry name" value="ER"/>
    <property type="match status" value="1"/>
</dbReference>
<evidence type="ECO:0000313" key="2">
    <source>
        <dbReference type="EMBL" id="KAK4747078.1"/>
    </source>
</evidence>
<dbReference type="PROSITE" id="PS01290">
    <property type="entry name" value="ER"/>
    <property type="match status" value="1"/>
</dbReference>
<dbReference type="PANTHER" id="PTHR12373">
    <property type="entry name" value="ENHANCER OF RUDIMENTARY ERH"/>
    <property type="match status" value="1"/>
</dbReference>
<gene>
    <name evidence="2" type="ORF">SAY87_026115</name>
</gene>
<evidence type="ECO:0000313" key="3">
    <source>
        <dbReference type="Proteomes" id="UP001345219"/>
    </source>
</evidence>
<evidence type="ECO:0000256" key="1">
    <source>
        <dbReference type="ARBA" id="ARBA00007491"/>
    </source>
</evidence>
<dbReference type="InterPro" id="IPR000781">
    <property type="entry name" value="ERH"/>
</dbReference>
<dbReference type="Proteomes" id="UP001345219">
    <property type="component" value="Chromosome 20"/>
</dbReference>
<proteinExistence type="inferred from homology"/>
<dbReference type="EMBL" id="JAXIOK010000020">
    <property type="protein sequence ID" value="KAK4747078.1"/>
    <property type="molecule type" value="Genomic_DNA"/>
</dbReference>
<keyword evidence="3" id="KW-1185">Reference proteome</keyword>
<sequence>MSQIRRPVLAGIFLLRMRLCSEDSGRLFLVSSLSLLSVLCVDSPNCELFSLLVRLLLLLVMMNKHTIILMQPSHNRASRTFMDYESVTQAIDGMCGLYERKLKELNPAIRNITYDISDLYNFIDGLVDLSALVYASSPFSSFSLIYIYIYLQLDFTFVAYVRASYYSCLHSAGKIWFSFILTI</sequence>
<dbReference type="Gene3D" id="3.30.2260.10">
    <property type="entry name" value="Enhancer of rudimentary"/>
    <property type="match status" value="1"/>
</dbReference>
<dbReference type="SUPFAM" id="SSF143875">
    <property type="entry name" value="ERH-like"/>
    <property type="match status" value="1"/>
</dbReference>
<dbReference type="InterPro" id="IPR035912">
    <property type="entry name" value="EHR_sf"/>
</dbReference>
<accession>A0AAN7GUF0</accession>
<comment type="similarity">
    <text evidence="1">Belongs to the E(R) family.</text>
</comment>
<reference evidence="2 3" key="1">
    <citation type="journal article" date="2023" name="Hortic Res">
        <title>Pangenome of water caltrop reveals structural variations and asymmetric subgenome divergence after allopolyploidization.</title>
        <authorList>
            <person name="Zhang X."/>
            <person name="Chen Y."/>
            <person name="Wang L."/>
            <person name="Yuan Y."/>
            <person name="Fang M."/>
            <person name="Shi L."/>
            <person name="Lu R."/>
            <person name="Comes H.P."/>
            <person name="Ma Y."/>
            <person name="Chen Y."/>
            <person name="Huang G."/>
            <person name="Zhou Y."/>
            <person name="Zheng Z."/>
            <person name="Qiu Y."/>
        </authorList>
    </citation>
    <scope>NUCLEOTIDE SEQUENCE [LARGE SCALE GENOMIC DNA]</scope>
    <source>
        <tissue evidence="2">Roots</tissue>
    </source>
</reference>
<dbReference type="PANTHER" id="PTHR12373:SF0">
    <property type="entry name" value="ENHANCER OF RUDIMENTARY HOMOLOG"/>
    <property type="match status" value="1"/>
</dbReference>
<name>A0AAN7GUF0_9MYRT</name>
<organism evidence="2 3">
    <name type="scientific">Trapa incisa</name>
    <dbReference type="NCBI Taxonomy" id="236973"/>
    <lineage>
        <taxon>Eukaryota</taxon>
        <taxon>Viridiplantae</taxon>
        <taxon>Streptophyta</taxon>
        <taxon>Embryophyta</taxon>
        <taxon>Tracheophyta</taxon>
        <taxon>Spermatophyta</taxon>
        <taxon>Magnoliopsida</taxon>
        <taxon>eudicotyledons</taxon>
        <taxon>Gunneridae</taxon>
        <taxon>Pentapetalae</taxon>
        <taxon>rosids</taxon>
        <taxon>malvids</taxon>
        <taxon>Myrtales</taxon>
        <taxon>Lythraceae</taxon>
        <taxon>Trapa</taxon>
    </lineage>
</organism>
<comment type="caution">
    <text evidence="2">The sequence shown here is derived from an EMBL/GenBank/DDBJ whole genome shotgun (WGS) entry which is preliminary data.</text>
</comment>